<feature type="chain" id="PRO_5046464885" evidence="1">
    <location>
        <begin position="24"/>
        <end position="520"/>
    </location>
</feature>
<keyword evidence="3" id="KW-1185">Reference proteome</keyword>
<evidence type="ECO:0000313" key="3">
    <source>
        <dbReference type="Proteomes" id="UP000708576"/>
    </source>
</evidence>
<comment type="caution">
    <text evidence="2">The sequence shown here is derived from an EMBL/GenBank/DDBJ whole genome shotgun (WGS) entry which is preliminary data.</text>
</comment>
<evidence type="ECO:0000313" key="2">
    <source>
        <dbReference type="EMBL" id="MBS2098694.1"/>
    </source>
</evidence>
<evidence type="ECO:0000256" key="1">
    <source>
        <dbReference type="SAM" id="SignalP"/>
    </source>
</evidence>
<reference evidence="2 3" key="1">
    <citation type="journal article" date="2015" name="Int. J. Syst. Evol. Microbiol.">
        <title>Carboxylicivirga linearis sp. nov., isolated from a sea cucumber culture pond.</title>
        <authorList>
            <person name="Wang F.Q."/>
            <person name="Zhou Y.X."/>
            <person name="Lin X.Z."/>
            <person name="Chen G.J."/>
            <person name="Du Z.J."/>
        </authorList>
    </citation>
    <scope>NUCLEOTIDE SEQUENCE [LARGE SCALE GENOMIC DNA]</scope>
    <source>
        <strain evidence="2 3">FB218</strain>
    </source>
</reference>
<dbReference type="RefSeq" id="WP_212215938.1">
    <property type="nucleotide sequence ID" value="NZ_JAGUCO010000006.1"/>
</dbReference>
<keyword evidence="1" id="KW-0732">Signal</keyword>
<dbReference type="PANTHER" id="PTHR37841:SF1">
    <property type="entry name" value="DUF3298 DOMAIN-CONTAINING PROTEIN"/>
    <property type="match status" value="1"/>
</dbReference>
<sequence length="520" mass="59369">MQIRKIYMFLFILLVCPLFSIQAQTTTDSVLLKYDRHWEIKEGLYRVMLDNKMGVVKSNGDIIVPCQFNQVWNIDSEGFFRVLKKGKAGVYHESGKVIIPAEYDQIWSFNNGWAKVMQNGKLGYFNREGLAVVPCVYQQIWSFENGRARVLKEGKVGYINEKGFEIIPPAYQQIWSFENGRARILKDGKVGYIDEEGNEVIAPIYSHIWNFEDGKAKALLDGQMVWIDEKGQLLDIPIDQTEAKETEIEERQTTQKQIVIEDDWGNETRVRIPGGKVIIKEDGNNTYVEIGTGNSKKQYRYKDRRFNGHFTGIELGFANYVSADGTTHLPDDASYLTLNDAQSFSLGLNFLQWSIGLQRRGNIGLVSGLGIEHTRYRLAGPYIITKDENGNTSYNTSDRNIKTNQLTTTYINAPLLLEMQIPTGHYRPFYISGGVIGGFRINSFSRVKYNDNEGPGKEKKTSDFNIRDWRYGVMVRMGYRAINLFGTYYLSTMFEDNKGPEIYPVSVGISIGIDGWDLSR</sequence>
<gene>
    <name evidence="2" type="ORF">KEM10_10425</name>
</gene>
<name>A0ABS5JW43_9BACT</name>
<dbReference type="Proteomes" id="UP000708576">
    <property type="component" value="Unassembled WGS sequence"/>
</dbReference>
<dbReference type="InterPro" id="IPR032774">
    <property type="entry name" value="WG_beta_rep"/>
</dbReference>
<dbReference type="Pfam" id="PF14903">
    <property type="entry name" value="WG_beta_rep"/>
    <property type="match status" value="5"/>
</dbReference>
<dbReference type="PANTHER" id="PTHR37841">
    <property type="entry name" value="GLR2918 PROTEIN"/>
    <property type="match status" value="1"/>
</dbReference>
<dbReference type="EMBL" id="JAGUCO010000006">
    <property type="protein sequence ID" value="MBS2098694.1"/>
    <property type="molecule type" value="Genomic_DNA"/>
</dbReference>
<accession>A0ABS5JW43</accession>
<proteinExistence type="predicted"/>
<feature type="signal peptide" evidence="1">
    <location>
        <begin position="1"/>
        <end position="23"/>
    </location>
</feature>
<protein>
    <submittedName>
        <fullName evidence="2">WG repeat-containing protein</fullName>
    </submittedName>
</protein>
<organism evidence="2 3">
    <name type="scientific">Carboxylicivirga linearis</name>
    <dbReference type="NCBI Taxonomy" id="1628157"/>
    <lineage>
        <taxon>Bacteria</taxon>
        <taxon>Pseudomonadati</taxon>
        <taxon>Bacteroidota</taxon>
        <taxon>Bacteroidia</taxon>
        <taxon>Marinilabiliales</taxon>
        <taxon>Marinilabiliaceae</taxon>
        <taxon>Carboxylicivirga</taxon>
    </lineage>
</organism>